<evidence type="ECO:0000313" key="2">
    <source>
        <dbReference type="Proteomes" id="UP000799757"/>
    </source>
</evidence>
<sequence>MKASFQSALPSSIANPDLTDPYSVFGIVIHELLSLYNESVWSLRTHICSVEAARPQIPIIPTCTKS</sequence>
<protein>
    <submittedName>
        <fullName evidence="1">Uncharacterized protein</fullName>
    </submittedName>
</protein>
<reference evidence="1" key="1">
    <citation type="journal article" date="2020" name="Stud. Mycol.">
        <title>101 Dothideomycetes genomes: a test case for predicting lifestyles and emergence of pathogens.</title>
        <authorList>
            <person name="Haridas S."/>
            <person name="Albert R."/>
            <person name="Binder M."/>
            <person name="Bloem J."/>
            <person name="Labutti K."/>
            <person name="Salamov A."/>
            <person name="Andreopoulos B."/>
            <person name="Baker S."/>
            <person name="Barry K."/>
            <person name="Bills G."/>
            <person name="Bluhm B."/>
            <person name="Cannon C."/>
            <person name="Castanera R."/>
            <person name="Culley D."/>
            <person name="Daum C."/>
            <person name="Ezra D."/>
            <person name="Gonzalez J."/>
            <person name="Henrissat B."/>
            <person name="Kuo A."/>
            <person name="Liang C."/>
            <person name="Lipzen A."/>
            <person name="Lutzoni F."/>
            <person name="Magnuson J."/>
            <person name="Mondo S."/>
            <person name="Nolan M."/>
            <person name="Ohm R."/>
            <person name="Pangilinan J."/>
            <person name="Park H.-J."/>
            <person name="Ramirez L."/>
            <person name="Alfaro M."/>
            <person name="Sun H."/>
            <person name="Tritt A."/>
            <person name="Yoshinaga Y."/>
            <person name="Zwiers L.-H."/>
            <person name="Turgeon B."/>
            <person name="Goodwin S."/>
            <person name="Spatafora J."/>
            <person name="Crous P."/>
            <person name="Grigoriev I."/>
        </authorList>
    </citation>
    <scope>NUCLEOTIDE SEQUENCE</scope>
    <source>
        <strain evidence="1">CBS 109.77</strain>
    </source>
</reference>
<dbReference type="AlphaFoldDB" id="A0A6A6XBR6"/>
<dbReference type="OrthoDB" id="1577640at2759"/>
<name>A0A6A6XBR6_9PLEO</name>
<evidence type="ECO:0000313" key="1">
    <source>
        <dbReference type="EMBL" id="KAF2793701.1"/>
    </source>
</evidence>
<dbReference type="EMBL" id="MU001917">
    <property type="protein sequence ID" value="KAF2793701.1"/>
    <property type="molecule type" value="Genomic_DNA"/>
</dbReference>
<accession>A0A6A6XBR6</accession>
<organism evidence="1 2">
    <name type="scientific">Melanomma pulvis-pyrius CBS 109.77</name>
    <dbReference type="NCBI Taxonomy" id="1314802"/>
    <lineage>
        <taxon>Eukaryota</taxon>
        <taxon>Fungi</taxon>
        <taxon>Dikarya</taxon>
        <taxon>Ascomycota</taxon>
        <taxon>Pezizomycotina</taxon>
        <taxon>Dothideomycetes</taxon>
        <taxon>Pleosporomycetidae</taxon>
        <taxon>Pleosporales</taxon>
        <taxon>Melanommataceae</taxon>
        <taxon>Melanomma</taxon>
    </lineage>
</organism>
<keyword evidence="2" id="KW-1185">Reference proteome</keyword>
<dbReference type="Proteomes" id="UP000799757">
    <property type="component" value="Unassembled WGS sequence"/>
</dbReference>
<gene>
    <name evidence="1" type="ORF">K505DRAFT_325278</name>
</gene>
<proteinExistence type="predicted"/>